<dbReference type="InterPro" id="IPR005107">
    <property type="entry name" value="CO_DH_flav_C"/>
</dbReference>
<gene>
    <name evidence="3" type="ORF">GCM10022255_031940</name>
</gene>
<keyword evidence="4" id="KW-1185">Reference proteome</keyword>
<evidence type="ECO:0000259" key="2">
    <source>
        <dbReference type="PROSITE" id="PS51387"/>
    </source>
</evidence>
<dbReference type="InterPro" id="IPR016166">
    <property type="entry name" value="FAD-bd_PCMH"/>
</dbReference>
<proteinExistence type="predicted"/>
<keyword evidence="1" id="KW-0560">Oxidoreductase</keyword>
<dbReference type="SUPFAM" id="SSF55447">
    <property type="entry name" value="CO dehydrogenase flavoprotein C-terminal domain-like"/>
    <property type="match status" value="1"/>
</dbReference>
<evidence type="ECO:0000313" key="4">
    <source>
        <dbReference type="Proteomes" id="UP001500620"/>
    </source>
</evidence>
<dbReference type="PANTHER" id="PTHR42659:SF1">
    <property type="entry name" value="OXIDOREDUCTASE"/>
    <property type="match status" value="1"/>
</dbReference>
<dbReference type="Gene3D" id="3.30.465.10">
    <property type="match status" value="2"/>
</dbReference>
<evidence type="ECO:0000256" key="1">
    <source>
        <dbReference type="ARBA" id="ARBA00023002"/>
    </source>
</evidence>
<organism evidence="3 4">
    <name type="scientific">Dactylosporangium darangshiense</name>
    <dbReference type="NCBI Taxonomy" id="579108"/>
    <lineage>
        <taxon>Bacteria</taxon>
        <taxon>Bacillati</taxon>
        <taxon>Actinomycetota</taxon>
        <taxon>Actinomycetes</taxon>
        <taxon>Micromonosporales</taxon>
        <taxon>Micromonosporaceae</taxon>
        <taxon>Dactylosporangium</taxon>
    </lineage>
</organism>
<evidence type="ECO:0000313" key="3">
    <source>
        <dbReference type="EMBL" id="GAA4249147.1"/>
    </source>
</evidence>
<sequence>MRPFDYHRPENLPQALATLRDAGDAALPLAGGTTLYDLMKIGVETPDAVVDIHRLPELDHVGVAGGELVIGAGTRMARAAAHPAVMRDFPAVSQSLWRAASQQLRNMATIGGNLLQRTRCTYFRGGAPFPCNKRDPGSGCAAIGGRDGGHAVLGVSDDCIATYPGDLAVALIAFDAVVDVAGPAGARTVPIAELHRSPGDTPHLEHTLNPGELITRVRVPFSDIARESTFLKVRPRESYAFALASAAVGVLRGFDGEVRECRIALGGVATRPWRATEAERVLAGRPLTAESAREAGDVAMRGARPGRDNAYKVELGARTVAEALLRAAGSER</sequence>
<dbReference type="Proteomes" id="UP001500620">
    <property type="component" value="Unassembled WGS sequence"/>
</dbReference>
<dbReference type="PROSITE" id="PS51387">
    <property type="entry name" value="FAD_PCMH"/>
    <property type="match status" value="1"/>
</dbReference>
<dbReference type="Pfam" id="PF03450">
    <property type="entry name" value="CO_deh_flav_C"/>
    <property type="match status" value="1"/>
</dbReference>
<comment type="caution">
    <text evidence="3">The sequence shown here is derived from an EMBL/GenBank/DDBJ whole genome shotgun (WGS) entry which is preliminary data.</text>
</comment>
<reference evidence="4" key="1">
    <citation type="journal article" date="2019" name="Int. J. Syst. Evol. Microbiol.">
        <title>The Global Catalogue of Microorganisms (GCM) 10K type strain sequencing project: providing services to taxonomists for standard genome sequencing and annotation.</title>
        <authorList>
            <consortium name="The Broad Institute Genomics Platform"/>
            <consortium name="The Broad Institute Genome Sequencing Center for Infectious Disease"/>
            <person name="Wu L."/>
            <person name="Ma J."/>
        </authorList>
    </citation>
    <scope>NUCLEOTIDE SEQUENCE [LARGE SCALE GENOMIC DNA]</scope>
    <source>
        <strain evidence="4">JCM 17441</strain>
    </source>
</reference>
<dbReference type="InterPro" id="IPR016167">
    <property type="entry name" value="FAD-bd_PCMH_sub1"/>
</dbReference>
<dbReference type="SMART" id="SM01092">
    <property type="entry name" value="CO_deh_flav_C"/>
    <property type="match status" value="1"/>
</dbReference>
<dbReference type="PANTHER" id="PTHR42659">
    <property type="entry name" value="XANTHINE DEHYDROGENASE SUBUNIT C-RELATED"/>
    <property type="match status" value="1"/>
</dbReference>
<accession>A0ABP8D784</accession>
<dbReference type="InterPro" id="IPR016169">
    <property type="entry name" value="FAD-bd_PCMH_sub2"/>
</dbReference>
<dbReference type="Gene3D" id="3.30.390.50">
    <property type="entry name" value="CO dehydrogenase flavoprotein, C-terminal domain"/>
    <property type="match status" value="1"/>
</dbReference>
<dbReference type="Pfam" id="PF00941">
    <property type="entry name" value="FAD_binding_5"/>
    <property type="match status" value="1"/>
</dbReference>
<dbReference type="EMBL" id="BAABAT010000007">
    <property type="protein sequence ID" value="GAA4249147.1"/>
    <property type="molecule type" value="Genomic_DNA"/>
</dbReference>
<dbReference type="SUPFAM" id="SSF56176">
    <property type="entry name" value="FAD-binding/transporter-associated domain-like"/>
    <property type="match status" value="1"/>
</dbReference>
<feature type="domain" description="FAD-binding PCMH-type" evidence="2">
    <location>
        <begin position="1"/>
        <end position="224"/>
    </location>
</feature>
<protein>
    <submittedName>
        <fullName evidence="3">Xanthine dehydrogenase family protein subunit M</fullName>
    </submittedName>
</protein>
<dbReference type="Gene3D" id="3.30.43.10">
    <property type="entry name" value="Uridine Diphospho-n-acetylenolpyruvylglucosamine Reductase, domain 2"/>
    <property type="match status" value="1"/>
</dbReference>
<dbReference type="InterPro" id="IPR036683">
    <property type="entry name" value="CO_DH_flav_C_dom_sf"/>
</dbReference>
<dbReference type="InterPro" id="IPR036318">
    <property type="entry name" value="FAD-bd_PCMH-like_sf"/>
</dbReference>
<dbReference type="RefSeq" id="WP_345127404.1">
    <property type="nucleotide sequence ID" value="NZ_BAABAT010000007.1"/>
</dbReference>
<name>A0ABP8D784_9ACTN</name>
<dbReference type="InterPro" id="IPR051312">
    <property type="entry name" value="Diverse_Substr_Oxidored"/>
</dbReference>
<dbReference type="InterPro" id="IPR002346">
    <property type="entry name" value="Mopterin_DH_FAD-bd"/>
</dbReference>